<dbReference type="EMBL" id="KV878892">
    <property type="protein sequence ID" value="OJJ86405.1"/>
    <property type="molecule type" value="Genomic_DNA"/>
</dbReference>
<dbReference type="STRING" id="1160497.A0A1L9VR52"/>
<accession>A0A1L9VR52</accession>
<dbReference type="Proteomes" id="UP000184300">
    <property type="component" value="Unassembled WGS sequence"/>
</dbReference>
<evidence type="ECO:0008006" key="3">
    <source>
        <dbReference type="Google" id="ProtNLM"/>
    </source>
</evidence>
<dbReference type="VEuPathDB" id="FungiDB:ASPGLDRAFT_56018"/>
<evidence type="ECO:0000313" key="2">
    <source>
        <dbReference type="Proteomes" id="UP000184300"/>
    </source>
</evidence>
<proteinExistence type="predicted"/>
<evidence type="ECO:0000313" key="1">
    <source>
        <dbReference type="EMBL" id="OJJ86405.1"/>
    </source>
</evidence>
<dbReference type="SUPFAM" id="SSF51735">
    <property type="entry name" value="NAD(P)-binding Rossmann-fold domains"/>
    <property type="match status" value="1"/>
</dbReference>
<dbReference type="OrthoDB" id="10254221at2759"/>
<protein>
    <recommendedName>
        <fullName evidence="3">NAD(P)-binding domain-containing protein</fullName>
    </recommendedName>
</protein>
<organism evidence="1 2">
    <name type="scientific">Aspergillus glaucus CBS 516.65</name>
    <dbReference type="NCBI Taxonomy" id="1160497"/>
    <lineage>
        <taxon>Eukaryota</taxon>
        <taxon>Fungi</taxon>
        <taxon>Dikarya</taxon>
        <taxon>Ascomycota</taxon>
        <taxon>Pezizomycotina</taxon>
        <taxon>Eurotiomycetes</taxon>
        <taxon>Eurotiomycetidae</taxon>
        <taxon>Eurotiales</taxon>
        <taxon>Aspergillaceae</taxon>
        <taxon>Aspergillus</taxon>
        <taxon>Aspergillus subgen. Aspergillus</taxon>
    </lineage>
</organism>
<dbReference type="AlphaFoldDB" id="A0A1L9VR52"/>
<sequence length="223" mass="24818">MPKSKVQRRRLALLGATGRTGHQILQKLLQEPIVGSISTSILNDKTLIRECLAQVDTIICIIGENENIPGVTVLQDSARVTLTALSSLKTPTTKTKTPSRLLLSSGTWNLRFAATRPVLLDWMIRNALQRPNQSAENAPRCTLTCPCPMRIWRMGFVQLVIGRFADDTVGVGVSSQKAKRPVLYVPFVLGKVFRGLLFRFVPGYWKAEYAVSGFVGRWQKPKN</sequence>
<keyword evidence="2" id="KW-1185">Reference proteome</keyword>
<dbReference type="InterPro" id="IPR036291">
    <property type="entry name" value="NAD(P)-bd_dom_sf"/>
</dbReference>
<gene>
    <name evidence="1" type="ORF">ASPGLDRAFT_56018</name>
</gene>
<reference evidence="2" key="1">
    <citation type="journal article" date="2017" name="Genome Biol.">
        <title>Comparative genomics reveals high biological diversity and specific adaptations in the industrially and medically important fungal genus Aspergillus.</title>
        <authorList>
            <person name="de Vries R.P."/>
            <person name="Riley R."/>
            <person name="Wiebenga A."/>
            <person name="Aguilar-Osorio G."/>
            <person name="Amillis S."/>
            <person name="Uchima C.A."/>
            <person name="Anderluh G."/>
            <person name="Asadollahi M."/>
            <person name="Askin M."/>
            <person name="Barry K."/>
            <person name="Battaglia E."/>
            <person name="Bayram O."/>
            <person name="Benocci T."/>
            <person name="Braus-Stromeyer S.A."/>
            <person name="Caldana C."/>
            <person name="Canovas D."/>
            <person name="Cerqueira G.C."/>
            <person name="Chen F."/>
            <person name="Chen W."/>
            <person name="Choi C."/>
            <person name="Clum A."/>
            <person name="Dos Santos R.A."/>
            <person name="Damasio A.R."/>
            <person name="Diallinas G."/>
            <person name="Emri T."/>
            <person name="Fekete E."/>
            <person name="Flipphi M."/>
            <person name="Freyberg S."/>
            <person name="Gallo A."/>
            <person name="Gournas C."/>
            <person name="Habgood R."/>
            <person name="Hainaut M."/>
            <person name="Harispe M.L."/>
            <person name="Henrissat B."/>
            <person name="Hilden K.S."/>
            <person name="Hope R."/>
            <person name="Hossain A."/>
            <person name="Karabika E."/>
            <person name="Karaffa L."/>
            <person name="Karanyi Z."/>
            <person name="Krasevec N."/>
            <person name="Kuo A."/>
            <person name="Kusch H."/>
            <person name="LaButti K."/>
            <person name="Lagendijk E.L."/>
            <person name="Lapidus A."/>
            <person name="Levasseur A."/>
            <person name="Lindquist E."/>
            <person name="Lipzen A."/>
            <person name="Logrieco A.F."/>
            <person name="MacCabe A."/>
            <person name="Maekelae M.R."/>
            <person name="Malavazi I."/>
            <person name="Melin P."/>
            <person name="Meyer V."/>
            <person name="Mielnichuk N."/>
            <person name="Miskei M."/>
            <person name="Molnar A.P."/>
            <person name="Mule G."/>
            <person name="Ngan C.Y."/>
            <person name="Orejas M."/>
            <person name="Orosz E."/>
            <person name="Ouedraogo J.P."/>
            <person name="Overkamp K.M."/>
            <person name="Park H.-S."/>
            <person name="Perrone G."/>
            <person name="Piumi F."/>
            <person name="Punt P.J."/>
            <person name="Ram A.F."/>
            <person name="Ramon A."/>
            <person name="Rauscher S."/>
            <person name="Record E."/>
            <person name="Riano-Pachon D.M."/>
            <person name="Robert V."/>
            <person name="Roehrig J."/>
            <person name="Ruller R."/>
            <person name="Salamov A."/>
            <person name="Salih N.S."/>
            <person name="Samson R.A."/>
            <person name="Sandor E."/>
            <person name="Sanguinetti M."/>
            <person name="Schuetze T."/>
            <person name="Sepcic K."/>
            <person name="Shelest E."/>
            <person name="Sherlock G."/>
            <person name="Sophianopoulou V."/>
            <person name="Squina F.M."/>
            <person name="Sun H."/>
            <person name="Susca A."/>
            <person name="Todd R.B."/>
            <person name="Tsang A."/>
            <person name="Unkles S.E."/>
            <person name="van de Wiele N."/>
            <person name="van Rossen-Uffink D."/>
            <person name="Oliveira J.V."/>
            <person name="Vesth T.C."/>
            <person name="Visser J."/>
            <person name="Yu J.-H."/>
            <person name="Zhou M."/>
            <person name="Andersen M.R."/>
            <person name="Archer D.B."/>
            <person name="Baker S.E."/>
            <person name="Benoit I."/>
            <person name="Brakhage A.A."/>
            <person name="Braus G.H."/>
            <person name="Fischer R."/>
            <person name="Frisvad J.C."/>
            <person name="Goldman G.H."/>
            <person name="Houbraken J."/>
            <person name="Oakley B."/>
            <person name="Pocsi I."/>
            <person name="Scazzocchio C."/>
            <person name="Seiboth B."/>
            <person name="vanKuyk P.A."/>
            <person name="Wortman J."/>
            <person name="Dyer P.S."/>
            <person name="Grigoriev I.V."/>
        </authorList>
    </citation>
    <scope>NUCLEOTIDE SEQUENCE [LARGE SCALE GENOMIC DNA]</scope>
    <source>
        <strain evidence="2">CBS 516.65</strain>
    </source>
</reference>
<dbReference type="GeneID" id="34464427"/>
<name>A0A1L9VR52_ASPGL</name>
<dbReference type="RefSeq" id="XP_022403094.1">
    <property type="nucleotide sequence ID" value="XM_022548166.1"/>
</dbReference>